<sequence length="300" mass="32918">MIHTLDLRFGRPHTIAAYLVETSAGPVLVETGPESTYPRLKEALAEHGVLPADLRAVFVSHIHLDHAGAAWRLVEEGAPVVYVHPRGAPHLVDPSRLWESASRIYGAQMEALWGRPGPVPPGRVRAVEDGEEVAVGTSRFLAVDTPGHAGHHHAWVLGGVIFSGDVGGVRIGGGPVVPPFPPPEIHLERWKASLDRLRGLGATEIRPTHFGAYPDVAAHLDDLEDRMFRWAERVLGWLREGLDEDAMIPRFEELVADELRSAGLDEETLAEYEIADPAWMSVPGLVRYWRKVHPERAAGA</sequence>
<dbReference type="InterPro" id="IPR037482">
    <property type="entry name" value="ST1585_MBL-fold"/>
</dbReference>
<dbReference type="SMART" id="SM00849">
    <property type="entry name" value="Lactamase_B"/>
    <property type="match status" value="1"/>
</dbReference>
<evidence type="ECO:0000313" key="3">
    <source>
        <dbReference type="Proteomes" id="UP000321827"/>
    </source>
</evidence>
<gene>
    <name evidence="2" type="ORF">ODE01S_09690</name>
</gene>
<dbReference type="OrthoDB" id="9761531at2"/>
<dbReference type="EMBL" id="BJXN01000005">
    <property type="protein sequence ID" value="GEM89535.1"/>
    <property type="molecule type" value="Genomic_DNA"/>
</dbReference>
<dbReference type="PANTHER" id="PTHR42951:SF22">
    <property type="entry name" value="METALLO BETA-LACTAMASE SUPERFAMILY LIPOPROTEIN"/>
    <property type="match status" value="1"/>
</dbReference>
<keyword evidence="2" id="KW-0378">Hydrolase</keyword>
<name>A0A511RIR9_9DEIN</name>
<dbReference type="CDD" id="cd07726">
    <property type="entry name" value="ST1585-like_MBL-fold"/>
    <property type="match status" value="1"/>
</dbReference>
<feature type="domain" description="Metallo-beta-lactamase" evidence="1">
    <location>
        <begin position="14"/>
        <end position="209"/>
    </location>
</feature>
<dbReference type="InterPro" id="IPR050855">
    <property type="entry name" value="NDM-1-like"/>
</dbReference>
<reference evidence="2 3" key="1">
    <citation type="submission" date="2019-07" db="EMBL/GenBank/DDBJ databases">
        <title>Whole genome shotgun sequence of Oceanithermus desulfurans NBRC 100063.</title>
        <authorList>
            <person name="Hosoyama A."/>
            <person name="Uohara A."/>
            <person name="Ohji S."/>
            <person name="Ichikawa N."/>
        </authorList>
    </citation>
    <scope>NUCLEOTIDE SEQUENCE [LARGE SCALE GENOMIC DNA]</scope>
    <source>
        <strain evidence="2 3">NBRC 100063</strain>
    </source>
</reference>
<evidence type="ECO:0000313" key="2">
    <source>
        <dbReference type="EMBL" id="GEM89535.1"/>
    </source>
</evidence>
<dbReference type="RefSeq" id="WP_147146438.1">
    <property type="nucleotide sequence ID" value="NZ_BJXN01000005.1"/>
</dbReference>
<comment type="caution">
    <text evidence="2">The sequence shown here is derived from an EMBL/GenBank/DDBJ whole genome shotgun (WGS) entry which is preliminary data.</text>
</comment>
<evidence type="ECO:0000259" key="1">
    <source>
        <dbReference type="SMART" id="SM00849"/>
    </source>
</evidence>
<dbReference type="PANTHER" id="PTHR42951">
    <property type="entry name" value="METALLO-BETA-LACTAMASE DOMAIN-CONTAINING"/>
    <property type="match status" value="1"/>
</dbReference>
<proteinExistence type="predicted"/>
<dbReference type="GO" id="GO:0016787">
    <property type="term" value="F:hydrolase activity"/>
    <property type="evidence" value="ECO:0007669"/>
    <property type="project" value="UniProtKB-KW"/>
</dbReference>
<dbReference type="Gene3D" id="3.60.15.10">
    <property type="entry name" value="Ribonuclease Z/Hydroxyacylglutathione hydrolase-like"/>
    <property type="match status" value="1"/>
</dbReference>
<dbReference type="SUPFAM" id="SSF56281">
    <property type="entry name" value="Metallo-hydrolase/oxidoreductase"/>
    <property type="match status" value="1"/>
</dbReference>
<dbReference type="InterPro" id="IPR001279">
    <property type="entry name" value="Metallo-B-lactamas"/>
</dbReference>
<accession>A0A511RIR9</accession>
<dbReference type="AlphaFoldDB" id="A0A511RIR9"/>
<dbReference type="Pfam" id="PF00753">
    <property type="entry name" value="Lactamase_B"/>
    <property type="match status" value="1"/>
</dbReference>
<protein>
    <submittedName>
        <fullName evidence="2">MBL fold hydrolase</fullName>
    </submittedName>
</protein>
<dbReference type="Proteomes" id="UP000321827">
    <property type="component" value="Unassembled WGS sequence"/>
</dbReference>
<organism evidence="2 3">
    <name type="scientific">Oceanithermus desulfurans NBRC 100063</name>
    <dbReference type="NCBI Taxonomy" id="1227550"/>
    <lineage>
        <taxon>Bacteria</taxon>
        <taxon>Thermotogati</taxon>
        <taxon>Deinococcota</taxon>
        <taxon>Deinococci</taxon>
        <taxon>Thermales</taxon>
        <taxon>Thermaceae</taxon>
        <taxon>Oceanithermus</taxon>
    </lineage>
</organism>
<dbReference type="InterPro" id="IPR036866">
    <property type="entry name" value="RibonucZ/Hydroxyglut_hydro"/>
</dbReference>